<evidence type="ECO:0000256" key="1">
    <source>
        <dbReference type="ARBA" id="ARBA00001946"/>
    </source>
</evidence>
<organism evidence="6 7">
    <name type="scientific">Rhizobium wenxiniae</name>
    <dbReference type="NCBI Taxonomy" id="1737357"/>
    <lineage>
        <taxon>Bacteria</taxon>
        <taxon>Pseudomonadati</taxon>
        <taxon>Pseudomonadota</taxon>
        <taxon>Alphaproteobacteria</taxon>
        <taxon>Hyphomicrobiales</taxon>
        <taxon>Rhizobiaceae</taxon>
        <taxon>Rhizobium/Agrobacterium group</taxon>
        <taxon>Rhizobium</taxon>
    </lineage>
</organism>
<reference evidence="6 7" key="1">
    <citation type="submission" date="2020-08" db="EMBL/GenBank/DDBJ databases">
        <title>Genomic Encyclopedia of Type Strains, Phase IV (KMG-IV): sequencing the most valuable type-strain genomes for metagenomic binning, comparative biology and taxonomic classification.</title>
        <authorList>
            <person name="Goeker M."/>
        </authorList>
    </citation>
    <scope>NUCLEOTIDE SEQUENCE [LARGE SCALE GENOMIC DNA]</scope>
    <source>
        <strain evidence="6 7">DSM 100734</strain>
    </source>
</reference>
<dbReference type="Proteomes" id="UP000547879">
    <property type="component" value="Unassembled WGS sequence"/>
</dbReference>
<dbReference type="GO" id="GO:0046872">
    <property type="term" value="F:metal ion binding"/>
    <property type="evidence" value="ECO:0007669"/>
    <property type="project" value="UniProtKB-KW"/>
</dbReference>
<dbReference type="PANTHER" id="PTHR12629:SF0">
    <property type="entry name" value="DIPHOSPHOINOSITOL-POLYPHOSPHATE DIPHOSPHATASE"/>
    <property type="match status" value="1"/>
</dbReference>
<evidence type="ECO:0000256" key="2">
    <source>
        <dbReference type="ARBA" id="ARBA00022723"/>
    </source>
</evidence>
<feature type="domain" description="Nudix hydrolase" evidence="5">
    <location>
        <begin position="1"/>
        <end position="116"/>
    </location>
</feature>
<evidence type="ECO:0000256" key="4">
    <source>
        <dbReference type="ARBA" id="ARBA00022842"/>
    </source>
</evidence>
<dbReference type="SUPFAM" id="SSF55811">
    <property type="entry name" value="Nudix"/>
    <property type="match status" value="1"/>
</dbReference>
<dbReference type="CDD" id="cd04666">
    <property type="entry name" value="NUDIX_DIPP2_like_Nudt4"/>
    <property type="match status" value="1"/>
</dbReference>
<evidence type="ECO:0000256" key="3">
    <source>
        <dbReference type="ARBA" id="ARBA00022801"/>
    </source>
</evidence>
<dbReference type="PROSITE" id="PS51462">
    <property type="entry name" value="NUDIX"/>
    <property type="match status" value="1"/>
</dbReference>
<evidence type="ECO:0000313" key="7">
    <source>
        <dbReference type="Proteomes" id="UP000547879"/>
    </source>
</evidence>
<proteinExistence type="predicted"/>
<dbReference type="RefSeq" id="WP_244654470.1">
    <property type="nucleotide sequence ID" value="NZ_BMHW01000005.1"/>
</dbReference>
<evidence type="ECO:0000313" key="6">
    <source>
        <dbReference type="EMBL" id="MBB6164715.1"/>
    </source>
</evidence>
<gene>
    <name evidence="6" type="ORF">HNQ72_004560</name>
</gene>
<name>A0A7W9Y9W7_9HYPH</name>
<dbReference type="PANTHER" id="PTHR12629">
    <property type="entry name" value="DIPHOSPHOINOSITOL POLYPHOSPHATE PHOSPHOHYDROLASE"/>
    <property type="match status" value="1"/>
</dbReference>
<evidence type="ECO:0000259" key="5">
    <source>
        <dbReference type="PROSITE" id="PS51462"/>
    </source>
</evidence>
<comment type="caution">
    <text evidence="6">The sequence shown here is derived from an EMBL/GenBank/DDBJ whole genome shotgun (WGS) entry which is preliminary data.</text>
</comment>
<dbReference type="InterPro" id="IPR000086">
    <property type="entry name" value="NUDIX_hydrolase_dom"/>
</dbReference>
<keyword evidence="4" id="KW-0460">Magnesium</keyword>
<dbReference type="GO" id="GO:0016462">
    <property type="term" value="F:pyrophosphatase activity"/>
    <property type="evidence" value="ECO:0007669"/>
    <property type="project" value="InterPro"/>
</dbReference>
<dbReference type="Pfam" id="PF00293">
    <property type="entry name" value="NUDIX"/>
    <property type="match status" value="1"/>
</dbReference>
<keyword evidence="2" id="KW-0479">Metal-binding</keyword>
<comment type="cofactor">
    <cofactor evidence="1">
        <name>Mg(2+)</name>
        <dbReference type="ChEBI" id="CHEBI:18420"/>
    </cofactor>
</comment>
<dbReference type="InterPro" id="IPR015797">
    <property type="entry name" value="NUDIX_hydrolase-like_dom_sf"/>
</dbReference>
<dbReference type="InterPro" id="IPR047198">
    <property type="entry name" value="DDP-like_NUDIX"/>
</dbReference>
<dbReference type="AlphaFoldDB" id="A0A7W9Y9W7"/>
<dbReference type="GO" id="GO:0005737">
    <property type="term" value="C:cytoplasm"/>
    <property type="evidence" value="ECO:0007669"/>
    <property type="project" value="TreeGrafter"/>
</dbReference>
<dbReference type="EMBL" id="JACHEG010000006">
    <property type="protein sequence ID" value="MBB6164715.1"/>
    <property type="molecule type" value="Genomic_DNA"/>
</dbReference>
<protein>
    <submittedName>
        <fullName evidence="6">8-oxo-dGTP pyrophosphatase MutT (NUDIX family)</fullName>
    </submittedName>
</protein>
<dbReference type="Gene3D" id="3.90.79.10">
    <property type="entry name" value="Nucleoside Triphosphate Pyrophosphohydrolase"/>
    <property type="match status" value="1"/>
</dbReference>
<keyword evidence="7" id="KW-1185">Reference proteome</keyword>
<sequence length="121" mass="14091">MSILLITTRETRRWTIPKGWPIKGLKPHEVAQREAWEEAGAKGRAKRKPLGHFTYIKWLAGDEAVPACVAVHVMEVKHMKKNFPERGERRLDWVSPAEATRMVAEPDLQALFRKLEFRYSR</sequence>
<accession>A0A7W9Y9W7</accession>
<keyword evidence="3" id="KW-0378">Hydrolase</keyword>